<sequence>MISIKELHAGDGYRYLLRGIVADSDQVPGVSAVTAYYTEAGNPPGRWLGSGLAGLDRGRGLAAGARVAEEQMERLYRSGADPVTGDQLGQAYRVPKSSEERVAVRVGALPAAMPVSERARMVERIEAEERSRRVGRPVSGFDVTFSPPKSVSVMWALADHGVREQIYEAHRAAVSDVIATIEREVARTRIGTNGVAQVETAGVIAAAFDHWDSRAGDPQLHTHVVIANRVQGPDGKWRTLDSRGSLFPATVAMSELYDNLLADHVTARLGVGWRVRGQAVKSKNTAWELEAVSDDLVAAFSTRSSQIEREADRLIADYRKRHGRSPTDKVKLRLRQVATLATRPVKEIRTLSEMAQDWQERAAAVVGQDARTWMRSAIGRATTPSRRPPLLRVDDLAVSPPHALPDSGRRGEPPELEKLARAAYIELATERTTWKTWNIRAAAARAAMPHRMVTADEREKLIAAVSARVAEMSVELTPSVTAFTPAAFTRSDGTSMFVRTHAGLFTSAEVLAAEERLLSAGRSTDAATVSSATAERILAAPTADGYFLADDQADAVRDITASGRRVDVLVGPAGAGKTTTLTALRAVWELEHGEGSLVGLAPSAAAAEVLAESLGIATDNTAKWLHEAARIPESRREIAHLTEVLRLLDADDPAWREQLARAADVTDRAAEWPAFAAVDQAATWSADRGRAVVIRRLEKLRAEEERWTFRPGQLVVVDEASLAGTLAVDDLVTRAGAAGAKVLLVGDWAQLASVDAGGAFGMLVRDRGAGLAPELTGVRRFTHRWERAASVRLRLGDTAALDAYDTHGRLVGGAGENMLDAAYRAWRRDEQAGLQSLLIAGDNTTVTDLNRRARADRVAAGEVADHGVSLRDGTLAGVGDRIITRENQRRLVAGTGWVKNGDTWHVQAVHGDGSLTVQRTKGNGTITLPAAYVADHVELAYAVTAHRAQGTTVDTAHALVTGAAMTREILYVAMTRAREANTAYVVTDVDEEERHLRDADDPAPTARSVLTTVLRRHGAALSAAETARAETEKAMSIGQLAAEYDTLHRAAVTDRQAALLLSCGVQPAEVANSEHLVSLAAAVHRADAHGLKPDTVLPKLAAAQPIPDDADPVRVLAARVARWTDHAMESAPSFVRRQRRLIAGLVPAADGLTDPEMQRALAEREALLEQRAAALARRAINERAPWLRTLGPEPAGEAEQARWRRCVEIVAAYRERHDITDTASPLGDPGHSWTQRHDYRLAANAILAAQQAAGVVNGSTARRQAAQHSPQQHAGQDF</sequence>
<dbReference type="EMBL" id="QUAL01000441">
    <property type="protein sequence ID" value="RIQ10849.1"/>
    <property type="molecule type" value="Genomic_DNA"/>
</dbReference>
<gene>
    <name evidence="5" type="ORF">DY240_31180</name>
</gene>
<feature type="domain" description="TrwC relaxase" evidence="4">
    <location>
        <begin position="9"/>
        <end position="364"/>
    </location>
</feature>
<dbReference type="Proteomes" id="UP000284057">
    <property type="component" value="Unassembled WGS sequence"/>
</dbReference>
<reference evidence="5 6" key="1">
    <citation type="submission" date="2018-09" db="EMBL/GenBank/DDBJ databases">
        <title>Isolation, diversity and antifungal activity of actinobacteria from wheat.</title>
        <authorList>
            <person name="Han C."/>
        </authorList>
    </citation>
    <scope>NUCLEOTIDE SEQUENCE [LARGE SCALE GENOMIC DNA]</scope>
    <source>
        <strain evidence="5 6">NEAU-YY265</strain>
    </source>
</reference>
<evidence type="ECO:0000313" key="6">
    <source>
        <dbReference type="Proteomes" id="UP000284057"/>
    </source>
</evidence>
<dbReference type="SUPFAM" id="SSF52540">
    <property type="entry name" value="P-loop containing nucleoside triphosphate hydrolases"/>
    <property type="match status" value="2"/>
</dbReference>
<dbReference type="GO" id="GO:0006310">
    <property type="term" value="P:DNA recombination"/>
    <property type="evidence" value="ECO:0007669"/>
    <property type="project" value="TreeGrafter"/>
</dbReference>
<dbReference type="InterPro" id="IPR014862">
    <property type="entry name" value="TrwC"/>
</dbReference>
<evidence type="ECO:0000313" key="5">
    <source>
        <dbReference type="EMBL" id="RIQ10849.1"/>
    </source>
</evidence>
<feature type="region of interest" description="Disordered" evidence="3">
    <location>
        <begin position="1258"/>
        <end position="1278"/>
    </location>
</feature>
<dbReference type="Pfam" id="PF13604">
    <property type="entry name" value="AAA_30"/>
    <property type="match status" value="1"/>
</dbReference>
<dbReference type="RefSeq" id="WP_119663533.1">
    <property type="nucleotide sequence ID" value="NZ_QUAL01000441.1"/>
</dbReference>
<dbReference type="CDD" id="cd18809">
    <property type="entry name" value="SF1_C_RecD"/>
    <property type="match status" value="1"/>
</dbReference>
<dbReference type="GO" id="GO:0017116">
    <property type="term" value="F:single-stranded DNA helicase activity"/>
    <property type="evidence" value="ECO:0007669"/>
    <property type="project" value="TreeGrafter"/>
</dbReference>
<evidence type="ECO:0000259" key="4">
    <source>
        <dbReference type="Pfam" id="PF08751"/>
    </source>
</evidence>
<dbReference type="Pfam" id="PF08751">
    <property type="entry name" value="TrwC"/>
    <property type="match status" value="1"/>
</dbReference>
<dbReference type="InterPro" id="IPR027417">
    <property type="entry name" value="P-loop_NTPase"/>
</dbReference>
<evidence type="ECO:0000256" key="3">
    <source>
        <dbReference type="SAM" id="MobiDB-lite"/>
    </source>
</evidence>
<organism evidence="5 6">
    <name type="scientific">Jiangella rhizosphaerae</name>
    <dbReference type="NCBI Taxonomy" id="2293569"/>
    <lineage>
        <taxon>Bacteria</taxon>
        <taxon>Bacillati</taxon>
        <taxon>Actinomycetota</taxon>
        <taxon>Actinomycetes</taxon>
        <taxon>Jiangellales</taxon>
        <taxon>Jiangellaceae</taxon>
        <taxon>Jiangella</taxon>
    </lineage>
</organism>
<keyword evidence="2" id="KW-0067">ATP-binding</keyword>
<keyword evidence="6" id="KW-1185">Reference proteome</keyword>
<dbReference type="PANTHER" id="PTHR43788">
    <property type="entry name" value="DNA2/NAM7 HELICASE FAMILY MEMBER"/>
    <property type="match status" value="1"/>
</dbReference>
<dbReference type="GO" id="GO:0005524">
    <property type="term" value="F:ATP binding"/>
    <property type="evidence" value="ECO:0007669"/>
    <property type="project" value="UniProtKB-KW"/>
</dbReference>
<accession>A0A418KFX4</accession>
<protein>
    <submittedName>
        <fullName evidence="5">Conjugal transfer protein</fullName>
    </submittedName>
</protein>
<dbReference type="SUPFAM" id="SSF55464">
    <property type="entry name" value="Origin of replication-binding domain, RBD-like"/>
    <property type="match status" value="1"/>
</dbReference>
<dbReference type="AlphaFoldDB" id="A0A418KFX4"/>
<dbReference type="InterPro" id="IPR050534">
    <property type="entry name" value="Coronavir_polyprotein_1ab"/>
</dbReference>
<evidence type="ECO:0000256" key="1">
    <source>
        <dbReference type="ARBA" id="ARBA00022741"/>
    </source>
</evidence>
<name>A0A418KFX4_9ACTN</name>
<keyword evidence="1" id="KW-0547">Nucleotide-binding</keyword>
<proteinExistence type="predicted"/>
<dbReference type="NCBIfam" id="NF041492">
    <property type="entry name" value="MobF"/>
    <property type="match status" value="1"/>
</dbReference>
<dbReference type="OrthoDB" id="4524286at2"/>
<evidence type="ECO:0000256" key="2">
    <source>
        <dbReference type="ARBA" id="ARBA00022840"/>
    </source>
</evidence>
<comment type="caution">
    <text evidence="5">The sequence shown here is derived from an EMBL/GenBank/DDBJ whole genome shotgun (WGS) entry which is preliminary data.</text>
</comment>
<dbReference type="Gene3D" id="3.40.50.300">
    <property type="entry name" value="P-loop containing nucleotide triphosphate hydrolases"/>
    <property type="match status" value="2"/>
</dbReference>
<dbReference type="PANTHER" id="PTHR43788:SF6">
    <property type="entry name" value="DNA HELICASE B"/>
    <property type="match status" value="1"/>
</dbReference>
<dbReference type="GO" id="GO:0009338">
    <property type="term" value="C:exodeoxyribonuclease V complex"/>
    <property type="evidence" value="ECO:0007669"/>
    <property type="project" value="TreeGrafter"/>
</dbReference>